<comment type="similarity">
    <text evidence="1">In the C-terminal section; belongs to the class-I pyridoxal-phosphate-dependent aminotransferase family.</text>
</comment>
<dbReference type="SUPFAM" id="SSF46785">
    <property type="entry name" value="Winged helix' DNA-binding domain"/>
    <property type="match status" value="1"/>
</dbReference>
<evidence type="ECO:0000259" key="6">
    <source>
        <dbReference type="PROSITE" id="PS50949"/>
    </source>
</evidence>
<feature type="domain" description="HTH gntR-type" evidence="6">
    <location>
        <begin position="1"/>
        <end position="69"/>
    </location>
</feature>
<keyword evidence="8" id="KW-1185">Reference proteome</keyword>
<sequence length="447" mass="47106">MHHYRSVADAVAEEIRTGALRPGDRLPPQRTFARKYGIAASTATRVYQELARRGLTVGEVGRGTFVRAEPTAPAASPALTEPAGSRIDLELNYPVVPEQSALLAAGLGGLLRPDGLAYALRPVGTAGLPAVQESAADALARGGWRPDPARILFAGNGRQAIAATVTALVPPGGRLGVEELTYPIVKAVAARHGITLVPLAMDDAGLVPEAVAEAHAAAPLHAVYVQPRLHNPLSLTMPDARVEQLAETLLRLRLPAIEDAIWAFLRDELPPLAAHAPELTVLIDSLSKRVAPGLTLGFVVAPAALSGEISSALRSGGWSPMRFALEAAHRWQQDGTLAALVAAKKREAAVRQELAARHLDGFAVRSDPRSYHCWWRLPRPWRAETFVAAAARHGIGVVPAAAFTVGRAHAPNALRVGLASPQPDVLAQALGTLAALARTSPEGLVSD</sequence>
<dbReference type="Gene3D" id="3.90.1150.10">
    <property type="entry name" value="Aspartate Aminotransferase, domain 1"/>
    <property type="match status" value="1"/>
</dbReference>
<keyword evidence="3" id="KW-0805">Transcription regulation</keyword>
<keyword evidence="4" id="KW-0238">DNA-binding</keyword>
<dbReference type="PROSITE" id="PS50949">
    <property type="entry name" value="HTH_GNTR"/>
    <property type="match status" value="1"/>
</dbReference>
<dbReference type="InterPro" id="IPR015422">
    <property type="entry name" value="PyrdxlP-dep_Trfase_small"/>
</dbReference>
<dbReference type="GO" id="GO:0008483">
    <property type="term" value="F:transaminase activity"/>
    <property type="evidence" value="ECO:0007669"/>
    <property type="project" value="UniProtKB-KW"/>
</dbReference>
<keyword evidence="7" id="KW-0808">Transferase</keyword>
<dbReference type="RefSeq" id="WP_143944431.1">
    <property type="nucleotide sequence ID" value="NZ_VKLS01000441.1"/>
</dbReference>
<dbReference type="GO" id="GO:0003677">
    <property type="term" value="F:DNA binding"/>
    <property type="evidence" value="ECO:0007669"/>
    <property type="project" value="UniProtKB-KW"/>
</dbReference>
<accession>A0A553YUM5</accession>
<keyword evidence="7" id="KW-0032">Aminotransferase</keyword>
<dbReference type="CDD" id="cd07377">
    <property type="entry name" value="WHTH_GntR"/>
    <property type="match status" value="1"/>
</dbReference>
<keyword evidence="5" id="KW-0804">Transcription</keyword>
<proteinExistence type="inferred from homology"/>
<name>A0A553YUM5_9ACTN</name>
<evidence type="ECO:0000256" key="2">
    <source>
        <dbReference type="ARBA" id="ARBA00022898"/>
    </source>
</evidence>
<dbReference type="InterPro" id="IPR015421">
    <property type="entry name" value="PyrdxlP-dep_Trfase_major"/>
</dbReference>
<dbReference type="SMART" id="SM00345">
    <property type="entry name" value="HTH_GNTR"/>
    <property type="match status" value="1"/>
</dbReference>
<dbReference type="Gene3D" id="3.40.640.10">
    <property type="entry name" value="Type I PLP-dependent aspartate aminotransferase-like (Major domain)"/>
    <property type="match status" value="1"/>
</dbReference>
<dbReference type="PANTHER" id="PTHR46577:SF1">
    <property type="entry name" value="HTH-TYPE TRANSCRIPTIONAL REGULATORY PROTEIN GABR"/>
    <property type="match status" value="1"/>
</dbReference>
<dbReference type="Proteomes" id="UP000320888">
    <property type="component" value="Unassembled WGS sequence"/>
</dbReference>
<evidence type="ECO:0000256" key="3">
    <source>
        <dbReference type="ARBA" id="ARBA00023015"/>
    </source>
</evidence>
<reference evidence="7 8" key="1">
    <citation type="submission" date="2019-07" db="EMBL/GenBank/DDBJ databases">
        <title>Draft genome for Streptomyces benahoarensis MZ03-48.</title>
        <authorList>
            <person name="Gonzalez-Pimentel J.L."/>
        </authorList>
    </citation>
    <scope>NUCLEOTIDE SEQUENCE [LARGE SCALE GENOMIC DNA]</scope>
    <source>
        <strain evidence="7 8">MZ03-48</strain>
    </source>
</reference>
<dbReference type="Pfam" id="PF00155">
    <property type="entry name" value="Aminotran_1_2"/>
    <property type="match status" value="1"/>
</dbReference>
<dbReference type="InterPro" id="IPR051446">
    <property type="entry name" value="HTH_trans_reg/aminotransferase"/>
</dbReference>
<keyword evidence="2" id="KW-0663">Pyridoxal phosphate</keyword>
<comment type="caution">
    <text evidence="7">The sequence shown here is derived from an EMBL/GenBank/DDBJ whole genome shotgun (WGS) entry which is preliminary data.</text>
</comment>
<dbReference type="InterPro" id="IPR004839">
    <property type="entry name" value="Aminotransferase_I/II_large"/>
</dbReference>
<dbReference type="InterPro" id="IPR000524">
    <property type="entry name" value="Tscrpt_reg_HTH_GntR"/>
</dbReference>
<dbReference type="SUPFAM" id="SSF53383">
    <property type="entry name" value="PLP-dependent transferases"/>
    <property type="match status" value="1"/>
</dbReference>
<dbReference type="InterPro" id="IPR036390">
    <property type="entry name" value="WH_DNA-bd_sf"/>
</dbReference>
<dbReference type="CDD" id="cd00609">
    <property type="entry name" value="AAT_like"/>
    <property type="match status" value="1"/>
</dbReference>
<evidence type="ECO:0000313" key="8">
    <source>
        <dbReference type="Proteomes" id="UP000320888"/>
    </source>
</evidence>
<dbReference type="OrthoDB" id="3564840at2"/>
<dbReference type="EMBL" id="VKLS01000441">
    <property type="protein sequence ID" value="TSB32921.1"/>
    <property type="molecule type" value="Genomic_DNA"/>
</dbReference>
<gene>
    <name evidence="7" type="ORF">FNZ23_24535</name>
</gene>
<protein>
    <submittedName>
        <fullName evidence="7">PLP-dependent aminotransferase family protein</fullName>
    </submittedName>
</protein>
<evidence type="ECO:0000256" key="5">
    <source>
        <dbReference type="ARBA" id="ARBA00023163"/>
    </source>
</evidence>
<dbReference type="GO" id="GO:0030170">
    <property type="term" value="F:pyridoxal phosphate binding"/>
    <property type="evidence" value="ECO:0007669"/>
    <property type="project" value="InterPro"/>
</dbReference>
<dbReference type="AlphaFoldDB" id="A0A553YUM5"/>
<dbReference type="GO" id="GO:0003700">
    <property type="term" value="F:DNA-binding transcription factor activity"/>
    <property type="evidence" value="ECO:0007669"/>
    <property type="project" value="InterPro"/>
</dbReference>
<dbReference type="InterPro" id="IPR015424">
    <property type="entry name" value="PyrdxlP-dep_Trfase"/>
</dbReference>
<evidence type="ECO:0000313" key="7">
    <source>
        <dbReference type="EMBL" id="TSB32921.1"/>
    </source>
</evidence>
<organism evidence="7 8">
    <name type="scientific">Streptomyces benahoarensis</name>
    <dbReference type="NCBI Taxonomy" id="2595054"/>
    <lineage>
        <taxon>Bacteria</taxon>
        <taxon>Bacillati</taxon>
        <taxon>Actinomycetota</taxon>
        <taxon>Actinomycetes</taxon>
        <taxon>Kitasatosporales</taxon>
        <taxon>Streptomycetaceae</taxon>
        <taxon>Streptomyces</taxon>
    </lineage>
</organism>
<evidence type="ECO:0000256" key="4">
    <source>
        <dbReference type="ARBA" id="ARBA00023125"/>
    </source>
</evidence>
<dbReference type="Gene3D" id="1.10.10.10">
    <property type="entry name" value="Winged helix-like DNA-binding domain superfamily/Winged helix DNA-binding domain"/>
    <property type="match status" value="1"/>
</dbReference>
<dbReference type="PANTHER" id="PTHR46577">
    <property type="entry name" value="HTH-TYPE TRANSCRIPTIONAL REGULATORY PROTEIN GABR"/>
    <property type="match status" value="1"/>
</dbReference>
<evidence type="ECO:0000256" key="1">
    <source>
        <dbReference type="ARBA" id="ARBA00005384"/>
    </source>
</evidence>
<dbReference type="InterPro" id="IPR036388">
    <property type="entry name" value="WH-like_DNA-bd_sf"/>
</dbReference>
<dbReference type="Pfam" id="PF00392">
    <property type="entry name" value="GntR"/>
    <property type="match status" value="1"/>
</dbReference>